<dbReference type="Gene3D" id="1.20.1250.20">
    <property type="entry name" value="MFS general substrate transporter like domains"/>
    <property type="match status" value="1"/>
</dbReference>
<feature type="domain" description="Major facilitator superfamily (MFS) profile" evidence="8">
    <location>
        <begin position="9"/>
        <end position="410"/>
    </location>
</feature>
<dbReference type="Proteomes" id="UP000250557">
    <property type="component" value="Chromosome"/>
</dbReference>
<dbReference type="InterPro" id="IPR001958">
    <property type="entry name" value="Tet-R_TetA/multi-R_MdtG-like"/>
</dbReference>
<feature type="transmembrane region" description="Helical" evidence="7">
    <location>
        <begin position="12"/>
        <end position="31"/>
    </location>
</feature>
<evidence type="ECO:0000313" key="11">
    <source>
        <dbReference type="Proteomes" id="UP000250557"/>
    </source>
</evidence>
<feature type="transmembrane region" description="Helical" evidence="7">
    <location>
        <begin position="112"/>
        <end position="130"/>
    </location>
</feature>
<dbReference type="EMBL" id="CP043451">
    <property type="protein sequence ID" value="QEM07130.1"/>
    <property type="molecule type" value="Genomic_DNA"/>
</dbReference>
<feature type="transmembrane region" description="Helical" evidence="7">
    <location>
        <begin position="361"/>
        <end position="383"/>
    </location>
</feature>
<evidence type="ECO:0000256" key="5">
    <source>
        <dbReference type="ARBA" id="ARBA00022989"/>
    </source>
</evidence>
<keyword evidence="2" id="KW-0813">Transport</keyword>
<dbReference type="PANTHER" id="PTHR43414:SF6">
    <property type="entry name" value="MULTIDRUG RESISTANCE PROTEIN MDTG"/>
    <property type="match status" value="1"/>
</dbReference>
<name>A0AAE6MKW4_9SPHI</name>
<evidence type="ECO:0000313" key="10">
    <source>
        <dbReference type="EMBL" id="QTE50324.1"/>
    </source>
</evidence>
<evidence type="ECO:0000256" key="4">
    <source>
        <dbReference type="ARBA" id="ARBA00022692"/>
    </source>
</evidence>
<evidence type="ECO:0000256" key="2">
    <source>
        <dbReference type="ARBA" id="ARBA00022448"/>
    </source>
</evidence>
<dbReference type="SUPFAM" id="SSF103473">
    <property type="entry name" value="MFS general substrate transporter"/>
    <property type="match status" value="1"/>
</dbReference>
<dbReference type="AlphaFoldDB" id="A0AAE6MKW4"/>
<dbReference type="Proteomes" id="UP000663940">
    <property type="component" value="Chromosome"/>
</dbReference>
<dbReference type="InterPro" id="IPR020846">
    <property type="entry name" value="MFS_dom"/>
</dbReference>
<accession>A0AAE6MKW4</accession>
<feature type="transmembrane region" description="Helical" evidence="7">
    <location>
        <begin position="273"/>
        <end position="295"/>
    </location>
</feature>
<comment type="subcellular location">
    <subcellularLocation>
        <location evidence="1">Cell membrane</location>
        <topology evidence="1">Multi-pass membrane protein</topology>
    </subcellularLocation>
</comment>
<proteinExistence type="predicted"/>
<evidence type="ECO:0000259" key="8">
    <source>
        <dbReference type="PROSITE" id="PS50850"/>
    </source>
</evidence>
<dbReference type="InterPro" id="IPR036259">
    <property type="entry name" value="MFS_trans_sf"/>
</dbReference>
<feature type="transmembrane region" description="Helical" evidence="7">
    <location>
        <begin position="389"/>
        <end position="406"/>
    </location>
</feature>
<dbReference type="EMBL" id="CP071880">
    <property type="protein sequence ID" value="QTE50324.1"/>
    <property type="molecule type" value="Genomic_DNA"/>
</dbReference>
<feature type="transmembrane region" description="Helical" evidence="7">
    <location>
        <begin position="83"/>
        <end position="106"/>
    </location>
</feature>
<feature type="transmembrane region" description="Helical" evidence="7">
    <location>
        <begin position="183"/>
        <end position="202"/>
    </location>
</feature>
<dbReference type="GO" id="GO:0022857">
    <property type="term" value="F:transmembrane transporter activity"/>
    <property type="evidence" value="ECO:0007669"/>
    <property type="project" value="InterPro"/>
</dbReference>
<dbReference type="InterPro" id="IPR011701">
    <property type="entry name" value="MFS"/>
</dbReference>
<sequence length="416" mass="44565">MKASKLGKGEIILLCGVFLVMTGLGITLPVLPFYIEKLLLSGSISSDKVSLHVGLITGSFPLTQFLFSSYLGSLSDKIGRRPLILAGIAGFAVSTFLFSLGGSVMLLYASRLLAGIFTAGFVTASGAYIADLTSKEQRGKNMAVLSSIAGLGAVAGPLLGNLLKVNVKLNLFFGQLKLDKFSTPFVISSLLALVVFILYVILLPESQKVYRKAATQPIPKVKTLLIPDWKLLNRTFLSLLAFSFISQFALAMFEGTFALHSQRLFSFGPQQLSVVFIVCGSLMGFLQLGPVAWLIDKKGENSLLPFGFLFLGIGIFMLTTSRAMEWILIYVAFISTGMAILTPALASLITKNSEKGHGASLGIFSSVNSLGQVTGVVTGGVIMIWSNHIAYWSVAVVLLGSAYLVLPKNKLLVLKS</sequence>
<keyword evidence="4 7" id="KW-0812">Transmembrane</keyword>
<feature type="transmembrane region" description="Helical" evidence="7">
    <location>
        <begin position="142"/>
        <end position="163"/>
    </location>
</feature>
<protein>
    <submittedName>
        <fullName evidence="9">MFS transporter</fullName>
    </submittedName>
</protein>
<feature type="transmembrane region" description="Helical" evidence="7">
    <location>
        <begin position="51"/>
        <end position="71"/>
    </location>
</feature>
<keyword evidence="12" id="KW-1185">Reference proteome</keyword>
<evidence type="ECO:0000313" key="9">
    <source>
        <dbReference type="EMBL" id="QEM07130.1"/>
    </source>
</evidence>
<dbReference type="GO" id="GO:0005886">
    <property type="term" value="C:plasma membrane"/>
    <property type="evidence" value="ECO:0007669"/>
    <property type="project" value="UniProtKB-SubCell"/>
</dbReference>
<keyword evidence="5 7" id="KW-1133">Transmembrane helix</keyword>
<reference evidence="10 12" key="2">
    <citation type="submission" date="2021-03" db="EMBL/GenBank/DDBJ databases">
        <title>Mucilaginibacter strains isolated from gold and copper mining confer multi heavy-metal resistance.</title>
        <authorList>
            <person name="Li Y."/>
        </authorList>
    </citation>
    <scope>NUCLEOTIDE SEQUENCE [LARGE SCALE GENOMIC DNA]</scope>
    <source>
        <strain evidence="10 12">P2-4</strain>
    </source>
</reference>
<dbReference type="Pfam" id="PF07690">
    <property type="entry name" value="MFS_1"/>
    <property type="match status" value="1"/>
</dbReference>
<feature type="transmembrane region" description="Helical" evidence="7">
    <location>
        <begin position="231"/>
        <end position="253"/>
    </location>
</feature>
<dbReference type="PANTHER" id="PTHR43414">
    <property type="entry name" value="MULTIDRUG RESISTANCE PROTEIN MDTG"/>
    <property type="match status" value="1"/>
</dbReference>
<keyword evidence="6 7" id="KW-0472">Membrane</keyword>
<keyword evidence="3" id="KW-1003">Cell membrane</keyword>
<reference evidence="9 11" key="1">
    <citation type="submission" date="2019-08" db="EMBL/GenBank/DDBJ databases">
        <title>Comparative genome analysis confer to the adaptation heavy metal polluted environment.</title>
        <authorList>
            <person name="Li Y."/>
        </authorList>
    </citation>
    <scope>NUCLEOTIDE SEQUENCE [LARGE SCALE GENOMIC DNA]</scope>
    <source>
        <strain evidence="9 11">P2</strain>
    </source>
</reference>
<evidence type="ECO:0000256" key="3">
    <source>
        <dbReference type="ARBA" id="ARBA00022475"/>
    </source>
</evidence>
<evidence type="ECO:0000256" key="1">
    <source>
        <dbReference type="ARBA" id="ARBA00004651"/>
    </source>
</evidence>
<organism evidence="9 11">
    <name type="scientific">Mucilaginibacter rubeus</name>
    <dbReference type="NCBI Taxonomy" id="2027860"/>
    <lineage>
        <taxon>Bacteria</taxon>
        <taxon>Pseudomonadati</taxon>
        <taxon>Bacteroidota</taxon>
        <taxon>Sphingobacteriia</taxon>
        <taxon>Sphingobacteriales</taxon>
        <taxon>Sphingobacteriaceae</taxon>
        <taxon>Mucilaginibacter</taxon>
    </lineage>
</organism>
<gene>
    <name evidence="9" type="ORF">DIU31_027835</name>
    <name evidence="10" type="ORF">J3L21_33185</name>
</gene>
<dbReference type="PRINTS" id="PR01035">
    <property type="entry name" value="TCRTETA"/>
</dbReference>
<dbReference type="PROSITE" id="PS50850">
    <property type="entry name" value="MFS"/>
    <property type="match status" value="1"/>
</dbReference>
<evidence type="ECO:0000256" key="6">
    <source>
        <dbReference type="ARBA" id="ARBA00023136"/>
    </source>
</evidence>
<evidence type="ECO:0000313" key="12">
    <source>
        <dbReference type="Proteomes" id="UP000663940"/>
    </source>
</evidence>
<dbReference type="CDD" id="cd17325">
    <property type="entry name" value="MFS_MdtG_SLC18_like"/>
    <property type="match status" value="1"/>
</dbReference>
<feature type="transmembrane region" description="Helical" evidence="7">
    <location>
        <begin position="302"/>
        <end position="321"/>
    </location>
</feature>
<evidence type="ECO:0000256" key="7">
    <source>
        <dbReference type="SAM" id="Phobius"/>
    </source>
</evidence>
<feature type="transmembrane region" description="Helical" evidence="7">
    <location>
        <begin position="327"/>
        <end position="349"/>
    </location>
</feature>
<dbReference type="RefSeq" id="WP_112658770.1">
    <property type="nucleotide sequence ID" value="NZ_CP043451.1"/>
</dbReference>